<protein>
    <submittedName>
        <fullName evidence="5">Ribosomal RNA large subunit methyltransferase J</fullName>
    </submittedName>
</protein>
<reference evidence="6" key="1">
    <citation type="submission" date="2016-01" db="EMBL/GenBank/DDBJ databases">
        <authorList>
            <person name="Mitreva M."/>
            <person name="Pepin K.H."/>
            <person name="Mihindukulasuriya K.A."/>
            <person name="Fulton R."/>
            <person name="Fronick C."/>
            <person name="O'Laughlin M."/>
            <person name="Miner T."/>
            <person name="Herter B."/>
            <person name="Rosa B.A."/>
            <person name="Cordes M."/>
            <person name="Tomlinson C."/>
            <person name="Wollam A."/>
            <person name="Palsikar V.B."/>
            <person name="Mardis E.R."/>
            <person name="Wilson R.K."/>
        </authorList>
    </citation>
    <scope>NUCLEOTIDE SEQUENCE [LARGE SCALE GENOMIC DNA]</scope>
    <source>
        <strain evidence="6">DNF00729</strain>
    </source>
</reference>
<dbReference type="InterPro" id="IPR047048">
    <property type="entry name" value="TlyA"/>
</dbReference>
<dbReference type="InterPro" id="IPR002942">
    <property type="entry name" value="S4_RNA-bd"/>
</dbReference>
<gene>
    <name evidence="5" type="ORF">HMPREF1863_01654</name>
</gene>
<dbReference type="AlphaFoldDB" id="A0A134ABR8"/>
<dbReference type="PANTHER" id="PTHR32319">
    <property type="entry name" value="BACTERIAL HEMOLYSIN-LIKE PROTEIN"/>
    <property type="match status" value="1"/>
</dbReference>
<keyword evidence="1 3" id="KW-0694">RNA-binding</keyword>
<dbReference type="SUPFAM" id="SSF53335">
    <property type="entry name" value="S-adenosyl-L-methionine-dependent methyltransferases"/>
    <property type="match status" value="1"/>
</dbReference>
<dbReference type="SUPFAM" id="SSF55174">
    <property type="entry name" value="Alpha-L RNA-binding motif"/>
    <property type="match status" value="1"/>
</dbReference>
<sequence length="264" mass="29239">MRERADLLLVKKHLAPSREKAKTMIMAGEAFVGTERIAKAGQMLDEDVEITIKGHSLKYVSRGGFKLEKILEDYTIDLKDHVCMDIGSSTGGFTDCMLQHGAKKVYAVDVGYNQLAYELRVDPRVVVMERTNVRHLDKEQLADAIDFISIDVSFISLELVLPKAVSYLEKPGRISALIKPQFEAGKDKVGKGGIVSDPKVHREVLEKIVALAKGLGMTIESLTFSPIQGATGNTEFLMLMTNGETDRKPMSVDEVIKASKEEFH</sequence>
<dbReference type="EMBL" id="LSDG01000045">
    <property type="protein sequence ID" value="KXB65146.1"/>
    <property type="molecule type" value="Genomic_DNA"/>
</dbReference>
<organism evidence="5 6">
    <name type="scientific">Aedoeadaptatus coxii</name>
    <dbReference type="NCBI Taxonomy" id="755172"/>
    <lineage>
        <taxon>Bacteria</taxon>
        <taxon>Bacillati</taxon>
        <taxon>Bacillota</taxon>
        <taxon>Tissierellia</taxon>
        <taxon>Tissierellales</taxon>
        <taxon>Peptoniphilaceae</taxon>
        <taxon>Aedoeadaptatus</taxon>
    </lineage>
</organism>
<keyword evidence="5" id="KW-0808">Transferase</keyword>
<feature type="domain" description="RNA-binding S4" evidence="4">
    <location>
        <begin position="3"/>
        <end position="68"/>
    </location>
</feature>
<dbReference type="InterPro" id="IPR004538">
    <property type="entry name" value="Hemolysin_A/TlyA"/>
</dbReference>
<dbReference type="RefSeq" id="WP_068369547.1">
    <property type="nucleotide sequence ID" value="NZ_KQ960182.1"/>
</dbReference>
<dbReference type="Pfam" id="PF01728">
    <property type="entry name" value="FtsJ"/>
    <property type="match status" value="1"/>
</dbReference>
<dbReference type="PANTHER" id="PTHR32319:SF0">
    <property type="entry name" value="BACTERIAL HEMOLYSIN-LIKE PROTEIN"/>
    <property type="match status" value="1"/>
</dbReference>
<keyword evidence="6" id="KW-1185">Reference proteome</keyword>
<dbReference type="CDD" id="cd00165">
    <property type="entry name" value="S4"/>
    <property type="match status" value="1"/>
</dbReference>
<dbReference type="GO" id="GO:0003723">
    <property type="term" value="F:RNA binding"/>
    <property type="evidence" value="ECO:0007669"/>
    <property type="project" value="UniProtKB-KW"/>
</dbReference>
<proteinExistence type="inferred from homology"/>
<comment type="similarity">
    <text evidence="2">Belongs to the TlyA family.</text>
</comment>
<evidence type="ECO:0000313" key="6">
    <source>
        <dbReference type="Proteomes" id="UP000070442"/>
    </source>
</evidence>
<evidence type="ECO:0000259" key="4">
    <source>
        <dbReference type="SMART" id="SM00363"/>
    </source>
</evidence>
<dbReference type="InterPro" id="IPR002877">
    <property type="entry name" value="RNA_MeTrfase_FtsJ_dom"/>
</dbReference>
<evidence type="ECO:0000256" key="3">
    <source>
        <dbReference type="PROSITE-ProRule" id="PRU00182"/>
    </source>
</evidence>
<evidence type="ECO:0000256" key="1">
    <source>
        <dbReference type="ARBA" id="ARBA00022884"/>
    </source>
</evidence>
<keyword evidence="5" id="KW-0489">Methyltransferase</keyword>
<dbReference type="PROSITE" id="PS50889">
    <property type="entry name" value="S4"/>
    <property type="match status" value="1"/>
</dbReference>
<dbReference type="InterPro" id="IPR029063">
    <property type="entry name" value="SAM-dependent_MTases_sf"/>
</dbReference>
<dbReference type="Proteomes" id="UP000070442">
    <property type="component" value="Unassembled WGS sequence"/>
</dbReference>
<accession>A0A134ABR8</accession>
<dbReference type="GO" id="GO:0032259">
    <property type="term" value="P:methylation"/>
    <property type="evidence" value="ECO:0007669"/>
    <property type="project" value="UniProtKB-KW"/>
</dbReference>
<dbReference type="NCBIfam" id="TIGR00478">
    <property type="entry name" value="tly"/>
    <property type="match status" value="1"/>
</dbReference>
<dbReference type="Gene3D" id="3.10.290.10">
    <property type="entry name" value="RNA-binding S4 domain"/>
    <property type="match status" value="1"/>
</dbReference>
<evidence type="ECO:0000256" key="2">
    <source>
        <dbReference type="ARBA" id="ARBA00029460"/>
    </source>
</evidence>
<comment type="caution">
    <text evidence="5">The sequence shown here is derived from an EMBL/GenBank/DDBJ whole genome shotgun (WGS) entry which is preliminary data.</text>
</comment>
<dbReference type="Gene3D" id="3.40.50.150">
    <property type="entry name" value="Vaccinia Virus protein VP39"/>
    <property type="match status" value="1"/>
</dbReference>
<dbReference type="SMART" id="SM00363">
    <property type="entry name" value="S4"/>
    <property type="match status" value="1"/>
</dbReference>
<dbReference type="PIRSF" id="PIRSF005578">
    <property type="entry name" value="TlyA"/>
    <property type="match status" value="1"/>
</dbReference>
<dbReference type="InterPro" id="IPR036986">
    <property type="entry name" value="S4_RNA-bd_sf"/>
</dbReference>
<dbReference type="PATRIC" id="fig|755172.3.peg.1616"/>
<dbReference type="OrthoDB" id="9784736at2"/>
<dbReference type="STRING" id="755172.HMPREF1863_01654"/>
<name>A0A134ABR8_9FIRM</name>
<evidence type="ECO:0000313" key="5">
    <source>
        <dbReference type="EMBL" id="KXB65146.1"/>
    </source>
</evidence>
<dbReference type="GO" id="GO:0008168">
    <property type="term" value="F:methyltransferase activity"/>
    <property type="evidence" value="ECO:0007669"/>
    <property type="project" value="UniProtKB-KW"/>
</dbReference>